<feature type="region of interest" description="Disordered" evidence="9">
    <location>
        <begin position="358"/>
        <end position="392"/>
    </location>
</feature>
<dbReference type="FunFam" id="3.40.50.150:FF:000004">
    <property type="entry name" value="AdoMet-dependent rRNA methyltransferase SPB1"/>
    <property type="match status" value="1"/>
</dbReference>
<feature type="compositionally biased region" description="Basic residues" evidence="9">
    <location>
        <begin position="380"/>
        <end position="389"/>
    </location>
</feature>
<protein>
    <submittedName>
        <fullName evidence="13">AdoMet-dependent rRNA methyltransferase spb1</fullName>
    </submittedName>
</protein>
<feature type="binding site" evidence="8">
    <location>
        <position position="93"/>
    </location>
    <ligand>
        <name>S-adenosyl-L-methionine</name>
        <dbReference type="ChEBI" id="CHEBI:59789"/>
    </ligand>
</feature>
<feature type="binding site" evidence="8">
    <location>
        <position position="118"/>
    </location>
    <ligand>
        <name>S-adenosyl-L-methionine</name>
        <dbReference type="ChEBI" id="CHEBI:59789"/>
    </ligand>
</feature>
<keyword evidence="3 8" id="KW-0698">rRNA processing</keyword>
<dbReference type="PANTHER" id="PTHR10920">
    <property type="entry name" value="RIBOSOMAL RNA METHYLTRANSFERASE"/>
    <property type="match status" value="1"/>
</dbReference>
<feature type="compositionally biased region" description="Basic and acidic residues" evidence="9">
    <location>
        <begin position="878"/>
        <end position="898"/>
    </location>
</feature>
<dbReference type="GO" id="GO:0005730">
    <property type="term" value="C:nucleolus"/>
    <property type="evidence" value="ECO:0007669"/>
    <property type="project" value="UniProtKB-SubCell"/>
</dbReference>
<feature type="active site" description="Proton acceptor" evidence="8">
    <location>
        <position position="158"/>
    </location>
</feature>
<feature type="region of interest" description="Disordered" evidence="9">
    <location>
        <begin position="447"/>
        <end position="626"/>
    </location>
</feature>
<feature type="domain" description="DUF3381" evidence="12">
    <location>
        <begin position="245"/>
        <end position="398"/>
    </location>
</feature>
<evidence type="ECO:0000259" key="10">
    <source>
        <dbReference type="Pfam" id="PF01728"/>
    </source>
</evidence>
<evidence type="ECO:0000259" key="12">
    <source>
        <dbReference type="Pfam" id="PF11861"/>
    </source>
</evidence>
<keyword evidence="8" id="KW-0175">Coiled coil</keyword>
<comment type="subcellular location">
    <subcellularLocation>
        <location evidence="1 8">Nucleus</location>
        <location evidence="1 8">Nucleolus</location>
    </subcellularLocation>
</comment>
<keyword evidence="4 8" id="KW-0489">Methyltransferase</keyword>
<dbReference type="InterPro" id="IPR050082">
    <property type="entry name" value="RNA_methyltr_RlmE"/>
</dbReference>
<feature type="compositionally biased region" description="Polar residues" evidence="9">
    <location>
        <begin position="447"/>
        <end position="465"/>
    </location>
</feature>
<feature type="compositionally biased region" description="Basic and acidic residues" evidence="9">
    <location>
        <begin position="369"/>
        <end position="379"/>
    </location>
</feature>
<feature type="compositionally biased region" description="Polar residues" evidence="9">
    <location>
        <begin position="647"/>
        <end position="657"/>
    </location>
</feature>
<sequence length="916" mass="104446">MGKHDKKSGKGRLDKFYWLAKEQGYRARSAFKLVQLNKKYNFLDQAHCCIDLCAAPGGWLQVASKHMPPNSLIVGVDLVPIKPIPRCITFAEDINSFKCRDQLREHLKDWRADVVLHDGAPNVGTAWVQDAYAQSELTLQALKLAVEFLAPGGTFVTKVFRSKDYNNLVWVFNQLFHHVEATKPPSSRNVSAEIFVVCQRFRNMKRIDPKFLDPKYVFKELDPTSSVQEKAAVNSQNLLENVLHPEKARRKREGYEDGNYTLYKTISADQYLHSEDAIAVLGTYNRITFQSEADQVLLKDQLTTEDIKASCEDLRVLGRGDFSALVKWRKALREKLGLDRSKKQKQQEAEATQTIEVEPLNEEEAIDEELARLNEESSKRARKERRKRNEARAKALQKLQLNMNPAMDLGEEWADDALHGQPETFSLSAAESHAPHRSVNLLDAQDTLSDQESSDQDTSASQWRGDQNETIDDDDDDSADEKEQRLRMLESGMDNMYEQYQNHLQERDAKFRAKEARRKSAKYEEWGGIQSEENNQQSDEDSDAAYEKGYDSMNRRKFAEETYDSDDAEDDEDEREHLEDVQHARTKKPTARTRSEARQLPSAPASKPLLTALESAAELNDRQSAQSAMWYDNPVFKDMLPLEDLIPTQQATQSSTPELDNSSSEEDDNDMEEEQDSDGIEIVPSSFAADVPDGEWDAQDEDIDAEKRAKIAKQGLNTAEAVSMAHALVNRQMTKSDLIDQGFSKTNFQDKTDLPQWFLDDENEHYRTNIPISKEAVDALRAKQRALDARPIKKIAEAKARKKHRAAMRLEKAQKRAEAINENADLTEREKAENINKIMAKSMAKKAGAEKKAPQLVVARGTNRGIKGRPKGTKGRYRMVDPRMKKELRAQKRRDQRDGKKRSSGHKKQRQIPKGY</sequence>
<feature type="compositionally biased region" description="Acidic residues" evidence="9">
    <location>
        <begin position="561"/>
        <end position="574"/>
    </location>
</feature>
<feature type="compositionally biased region" description="Acidic residues" evidence="9">
    <location>
        <begin position="359"/>
        <end position="368"/>
    </location>
</feature>
<keyword evidence="14" id="KW-1185">Reference proteome</keyword>
<feature type="domain" description="Ribosomal RNA methyltransferase FtsJ" evidence="10">
    <location>
        <begin position="25"/>
        <end position="201"/>
    </location>
</feature>
<dbReference type="Proteomes" id="UP001214628">
    <property type="component" value="Chromosome 3"/>
</dbReference>
<evidence type="ECO:0000256" key="6">
    <source>
        <dbReference type="ARBA" id="ARBA00022691"/>
    </source>
</evidence>
<dbReference type="InterPro" id="IPR024576">
    <property type="entry name" value="rRNA_MeTfrase_Spb1_DUF3381"/>
</dbReference>
<evidence type="ECO:0000256" key="8">
    <source>
        <dbReference type="HAMAP-Rule" id="MF_03163"/>
    </source>
</evidence>
<gene>
    <name evidence="13" type="primary">SPB1</name>
    <name evidence="13" type="ORF">MPSI1_002345</name>
</gene>
<evidence type="ECO:0000256" key="5">
    <source>
        <dbReference type="ARBA" id="ARBA00022679"/>
    </source>
</evidence>
<dbReference type="Gene3D" id="3.40.50.150">
    <property type="entry name" value="Vaccinia Virus protein VP39"/>
    <property type="match status" value="1"/>
</dbReference>
<evidence type="ECO:0000256" key="9">
    <source>
        <dbReference type="SAM" id="MobiDB-lite"/>
    </source>
</evidence>
<feature type="compositionally biased region" description="Basic and acidic residues" evidence="9">
    <location>
        <begin position="504"/>
        <end position="514"/>
    </location>
</feature>
<feature type="region of interest" description="Disordered" evidence="9">
    <location>
        <begin position="641"/>
        <end position="705"/>
    </location>
</feature>
<dbReference type="InterPro" id="IPR002877">
    <property type="entry name" value="RNA_MeTrfase_FtsJ_dom"/>
</dbReference>
<feature type="compositionally biased region" description="Acidic residues" evidence="9">
    <location>
        <begin position="692"/>
        <end position="704"/>
    </location>
</feature>
<dbReference type="HAMAP" id="MF_01547">
    <property type="entry name" value="RNA_methyltr_E"/>
    <property type="match status" value="1"/>
</dbReference>
<keyword evidence="7 8" id="KW-0539">Nucleus</keyword>
<feature type="binding site" evidence="8">
    <location>
        <position position="59"/>
    </location>
    <ligand>
        <name>S-adenosyl-L-methionine</name>
        <dbReference type="ChEBI" id="CHEBI:59789"/>
    </ligand>
</feature>
<dbReference type="AlphaFoldDB" id="A0AAF0JKX1"/>
<feature type="coiled-coil region" evidence="8">
    <location>
        <begin position="803"/>
        <end position="830"/>
    </location>
</feature>
<dbReference type="GO" id="GO:0000463">
    <property type="term" value="P:maturation of LSU-rRNA from tricistronic rRNA transcript (SSU-rRNA, 5.8S rRNA, LSU-rRNA)"/>
    <property type="evidence" value="ECO:0007669"/>
    <property type="project" value="TreeGrafter"/>
</dbReference>
<keyword evidence="6 8" id="KW-0949">S-adenosyl-L-methionine</keyword>
<dbReference type="Pfam" id="PF11861">
    <property type="entry name" value="DUF3381"/>
    <property type="match status" value="1"/>
</dbReference>
<evidence type="ECO:0000313" key="13">
    <source>
        <dbReference type="EMBL" id="WFD43681.1"/>
    </source>
</evidence>
<dbReference type="GO" id="GO:0016435">
    <property type="term" value="F:rRNA (guanine) methyltransferase activity"/>
    <property type="evidence" value="ECO:0007669"/>
    <property type="project" value="TreeGrafter"/>
</dbReference>
<proteinExistence type="inferred from homology"/>
<evidence type="ECO:0000313" key="14">
    <source>
        <dbReference type="Proteomes" id="UP001214628"/>
    </source>
</evidence>
<dbReference type="GO" id="GO:0008650">
    <property type="term" value="F:rRNA (uridine-2'-O-)-methyltransferase activity"/>
    <property type="evidence" value="ECO:0007669"/>
    <property type="project" value="TreeGrafter"/>
</dbReference>
<feature type="compositionally biased region" description="Acidic residues" evidence="9">
    <location>
        <begin position="469"/>
        <end position="480"/>
    </location>
</feature>
<feature type="compositionally biased region" description="Basic residues" evidence="9">
    <location>
        <begin position="866"/>
        <end position="877"/>
    </location>
</feature>
<dbReference type="PANTHER" id="PTHR10920:SF13">
    <property type="entry name" value="PRE-RRNA 2'-O-RIBOSE RNA METHYLTRANSFERASE FTSJ3"/>
    <property type="match status" value="1"/>
</dbReference>
<reference evidence="13" key="1">
    <citation type="submission" date="2023-02" db="EMBL/GenBank/DDBJ databases">
        <title>Mating type loci evolution in Malassezia.</title>
        <authorList>
            <person name="Coelho M.A."/>
        </authorList>
    </citation>
    <scope>NUCLEOTIDE SEQUENCE</scope>
    <source>
        <strain evidence="13">CBS 14136</strain>
    </source>
</reference>
<dbReference type="GO" id="GO:0030687">
    <property type="term" value="C:preribosome, large subunit precursor"/>
    <property type="evidence" value="ECO:0007669"/>
    <property type="project" value="TreeGrafter"/>
</dbReference>
<dbReference type="InterPro" id="IPR012920">
    <property type="entry name" value="rRNA_MeTfrase_SPB1-like_C"/>
</dbReference>
<feature type="region of interest" description="Disordered" evidence="9">
    <location>
        <begin position="845"/>
        <end position="916"/>
    </location>
</feature>
<dbReference type="EMBL" id="CP118377">
    <property type="protein sequence ID" value="WFD43681.1"/>
    <property type="molecule type" value="Genomic_DNA"/>
</dbReference>
<comment type="similarity">
    <text evidence="8">Belongs to the class I-like SAM-binding methyltransferase superfamily. RNA methyltransferase RlmE family. SPB1 subfamily.</text>
</comment>
<dbReference type="InterPro" id="IPR029063">
    <property type="entry name" value="SAM-dependent_MTases_sf"/>
</dbReference>
<keyword evidence="5 8" id="KW-0808">Transferase</keyword>
<dbReference type="InterPro" id="IPR015507">
    <property type="entry name" value="rRNA-MeTfrase_E"/>
</dbReference>
<name>A0AAF0JKX1_9BASI</name>
<feature type="binding site" evidence="8">
    <location>
        <position position="77"/>
    </location>
    <ligand>
        <name>S-adenosyl-L-methionine</name>
        <dbReference type="ChEBI" id="CHEBI:59789"/>
    </ligand>
</feature>
<evidence type="ECO:0000256" key="1">
    <source>
        <dbReference type="ARBA" id="ARBA00004604"/>
    </source>
</evidence>
<feature type="domain" description="Ribosomal RNA methyltransferase SPB1-like C-terminal" evidence="11">
    <location>
        <begin position="674"/>
        <end position="895"/>
    </location>
</feature>
<dbReference type="HAMAP" id="MF_03163">
    <property type="entry name" value="RNA_methyltr_E_SPB1"/>
    <property type="match status" value="1"/>
</dbReference>
<dbReference type="Pfam" id="PF07780">
    <property type="entry name" value="Spb1_C"/>
    <property type="match status" value="1"/>
</dbReference>
<accession>A0AAF0JKX1</accession>
<feature type="compositionally biased region" description="Basic residues" evidence="9">
    <location>
        <begin position="899"/>
        <end position="916"/>
    </location>
</feature>
<evidence type="ECO:0000256" key="3">
    <source>
        <dbReference type="ARBA" id="ARBA00022552"/>
    </source>
</evidence>
<feature type="compositionally biased region" description="Basic and acidic residues" evidence="9">
    <location>
        <begin position="545"/>
        <end position="560"/>
    </location>
</feature>
<feature type="compositionally biased region" description="Acidic residues" evidence="9">
    <location>
        <begin position="663"/>
        <end position="679"/>
    </location>
</feature>
<evidence type="ECO:0000256" key="4">
    <source>
        <dbReference type="ARBA" id="ARBA00022603"/>
    </source>
</evidence>
<dbReference type="Pfam" id="PF01728">
    <property type="entry name" value="FtsJ"/>
    <property type="match status" value="1"/>
</dbReference>
<evidence type="ECO:0000256" key="7">
    <source>
        <dbReference type="ARBA" id="ARBA00023242"/>
    </source>
</evidence>
<dbReference type="InterPro" id="IPR028589">
    <property type="entry name" value="SPB1-like"/>
</dbReference>
<dbReference type="GO" id="GO:0000466">
    <property type="term" value="P:maturation of 5.8S rRNA from tricistronic rRNA transcript (SSU-rRNA, 5.8S rRNA, LSU-rRNA)"/>
    <property type="evidence" value="ECO:0007669"/>
    <property type="project" value="TreeGrafter"/>
</dbReference>
<evidence type="ECO:0000259" key="11">
    <source>
        <dbReference type="Pfam" id="PF07780"/>
    </source>
</evidence>
<dbReference type="SUPFAM" id="SSF53335">
    <property type="entry name" value="S-adenosyl-L-methionine-dependent methyltransferases"/>
    <property type="match status" value="1"/>
</dbReference>
<keyword evidence="2 8" id="KW-0690">Ribosome biogenesis</keyword>
<organism evidence="13 14">
    <name type="scientific">Malassezia psittaci</name>
    <dbReference type="NCBI Taxonomy" id="1821823"/>
    <lineage>
        <taxon>Eukaryota</taxon>
        <taxon>Fungi</taxon>
        <taxon>Dikarya</taxon>
        <taxon>Basidiomycota</taxon>
        <taxon>Ustilaginomycotina</taxon>
        <taxon>Malasseziomycetes</taxon>
        <taxon>Malasseziales</taxon>
        <taxon>Malasseziaceae</taxon>
        <taxon>Malassezia</taxon>
    </lineage>
</organism>
<feature type="binding site" evidence="8">
    <location>
        <position position="57"/>
    </location>
    <ligand>
        <name>S-adenosyl-L-methionine</name>
        <dbReference type="ChEBI" id="CHEBI:59789"/>
    </ligand>
</feature>
<evidence type="ECO:0000256" key="2">
    <source>
        <dbReference type="ARBA" id="ARBA00022517"/>
    </source>
</evidence>